<reference evidence="4" key="3">
    <citation type="submission" date="2025-09" db="UniProtKB">
        <authorList>
            <consortium name="Ensembl"/>
        </authorList>
    </citation>
    <scope>IDENTIFICATION</scope>
    <source>
        <strain evidence="4">Thorbecke</strain>
    </source>
</reference>
<evidence type="ECO:0000313" key="5">
    <source>
        <dbReference type="Proteomes" id="UP000001811"/>
    </source>
</evidence>
<dbReference type="Gene3D" id="2.40.50.40">
    <property type="match status" value="1"/>
</dbReference>
<accession>A0A5F9C8I4</accession>
<dbReference type="STRING" id="9986.ENSOCUP00000030178"/>
<reference evidence="4 5" key="1">
    <citation type="journal article" date="2011" name="Nature">
        <title>A high-resolution map of human evolutionary constraint using 29 mammals.</title>
        <authorList>
            <person name="Lindblad-Toh K."/>
            <person name="Garber M."/>
            <person name="Zuk O."/>
            <person name="Lin M.F."/>
            <person name="Parker B.J."/>
            <person name="Washietl S."/>
            <person name="Kheradpour P."/>
            <person name="Ernst J."/>
            <person name="Jordan G."/>
            <person name="Mauceli E."/>
            <person name="Ward L.D."/>
            <person name="Lowe C.B."/>
            <person name="Holloway A.K."/>
            <person name="Clamp M."/>
            <person name="Gnerre S."/>
            <person name="Alfoldi J."/>
            <person name="Beal K."/>
            <person name="Chang J."/>
            <person name="Clawson H."/>
            <person name="Cuff J."/>
            <person name="Di Palma F."/>
            <person name="Fitzgerald S."/>
            <person name="Flicek P."/>
            <person name="Guttman M."/>
            <person name="Hubisz M.J."/>
            <person name="Jaffe D.B."/>
            <person name="Jungreis I."/>
            <person name="Kent W.J."/>
            <person name="Kostka D."/>
            <person name="Lara M."/>
            <person name="Martins A.L."/>
            <person name="Massingham T."/>
            <person name="Moltke I."/>
            <person name="Raney B.J."/>
            <person name="Rasmussen M.D."/>
            <person name="Robinson J."/>
            <person name="Stark A."/>
            <person name="Vilella A.J."/>
            <person name="Wen J."/>
            <person name="Xie X."/>
            <person name="Zody M.C."/>
            <person name="Baldwin J."/>
            <person name="Bloom T."/>
            <person name="Chin C.W."/>
            <person name="Heiman D."/>
            <person name="Nicol R."/>
            <person name="Nusbaum C."/>
            <person name="Young S."/>
            <person name="Wilkinson J."/>
            <person name="Worley K.C."/>
            <person name="Kovar C.L."/>
            <person name="Muzny D.M."/>
            <person name="Gibbs R.A."/>
            <person name="Cree A."/>
            <person name="Dihn H.H."/>
            <person name="Fowler G."/>
            <person name="Jhangiani S."/>
            <person name="Joshi V."/>
            <person name="Lee S."/>
            <person name="Lewis L.R."/>
            <person name="Nazareth L.V."/>
            <person name="Okwuonu G."/>
            <person name="Santibanez J."/>
            <person name="Warren W.C."/>
            <person name="Mardis E.R."/>
            <person name="Weinstock G.M."/>
            <person name="Wilson R.K."/>
            <person name="Delehaunty K."/>
            <person name="Dooling D."/>
            <person name="Fronik C."/>
            <person name="Fulton L."/>
            <person name="Fulton B."/>
            <person name="Graves T."/>
            <person name="Minx P."/>
            <person name="Sodergren E."/>
            <person name="Birney E."/>
            <person name="Margulies E.H."/>
            <person name="Herrero J."/>
            <person name="Green E.D."/>
            <person name="Haussler D."/>
            <person name="Siepel A."/>
            <person name="Goldman N."/>
            <person name="Pollard K.S."/>
            <person name="Pedersen J.S."/>
            <person name="Lander E.S."/>
            <person name="Kellis M."/>
        </authorList>
    </citation>
    <scope>NUCLEOTIDE SEQUENCE [LARGE SCALE GENOMIC DNA]</scope>
    <source>
        <strain evidence="4 5">Thorbecke inbred</strain>
    </source>
</reference>
<evidence type="ECO:0000313" key="4">
    <source>
        <dbReference type="Ensembl" id="ENSOCUP00000030178.1"/>
    </source>
</evidence>
<feature type="domain" description="Chemokine interleukin-8-like" evidence="3">
    <location>
        <begin position="43"/>
        <end position="95"/>
    </location>
</feature>
<dbReference type="Bgee" id="ENSOCUG00000030195">
    <property type="expression patterns" value="Expressed in brain"/>
</dbReference>
<keyword evidence="5" id="KW-1185">Reference proteome</keyword>
<dbReference type="InterPro" id="IPR001811">
    <property type="entry name" value="Chemokine_IL8-like_dom"/>
</dbReference>
<evidence type="ECO:0000259" key="3">
    <source>
        <dbReference type="SMART" id="SM00199"/>
    </source>
</evidence>
<protein>
    <recommendedName>
        <fullName evidence="3">Chemokine interleukin-8-like domain-containing protein</fullName>
    </recommendedName>
</protein>
<dbReference type="EMBL" id="AAGW02039168">
    <property type="status" value="NOT_ANNOTATED_CDS"/>
    <property type="molecule type" value="Genomic_DNA"/>
</dbReference>
<name>A0A5F9C8I4_RABIT</name>
<dbReference type="Pfam" id="PF00048">
    <property type="entry name" value="IL8"/>
    <property type="match status" value="1"/>
</dbReference>
<organism evidence="4 5">
    <name type="scientific">Oryctolagus cuniculus</name>
    <name type="common">Rabbit</name>
    <dbReference type="NCBI Taxonomy" id="9986"/>
    <lineage>
        <taxon>Eukaryota</taxon>
        <taxon>Metazoa</taxon>
        <taxon>Chordata</taxon>
        <taxon>Craniata</taxon>
        <taxon>Vertebrata</taxon>
        <taxon>Euteleostomi</taxon>
        <taxon>Mammalia</taxon>
        <taxon>Eutheria</taxon>
        <taxon>Euarchontoglires</taxon>
        <taxon>Glires</taxon>
        <taxon>Lagomorpha</taxon>
        <taxon>Leporidae</taxon>
        <taxon>Oryctolagus</taxon>
    </lineage>
</organism>
<dbReference type="Ensembl" id="ENSOCUT00000063374.1">
    <property type="protein sequence ID" value="ENSOCUP00000030178.1"/>
    <property type="gene ID" value="ENSOCUG00000030195.1"/>
</dbReference>
<reference evidence="4" key="2">
    <citation type="submission" date="2025-08" db="UniProtKB">
        <authorList>
            <consortium name="Ensembl"/>
        </authorList>
    </citation>
    <scope>IDENTIFICATION</scope>
    <source>
        <strain evidence="4">Thorbecke</strain>
    </source>
</reference>
<keyword evidence="1" id="KW-0202">Cytokine</keyword>
<dbReference type="AlphaFoldDB" id="A0A5F9C8I4"/>
<dbReference type="GO" id="GO:0005615">
    <property type="term" value="C:extracellular space"/>
    <property type="evidence" value="ECO:0007669"/>
    <property type="project" value="UniProtKB-KW"/>
</dbReference>
<keyword evidence="2" id="KW-1015">Disulfide bond</keyword>
<dbReference type="GO" id="GO:0006955">
    <property type="term" value="P:immune response"/>
    <property type="evidence" value="ECO:0007669"/>
    <property type="project" value="InterPro"/>
</dbReference>
<evidence type="ECO:0000256" key="1">
    <source>
        <dbReference type="ARBA" id="ARBA00022514"/>
    </source>
</evidence>
<dbReference type="SMART" id="SM00199">
    <property type="entry name" value="SCY"/>
    <property type="match status" value="1"/>
</dbReference>
<dbReference type="Proteomes" id="UP000001811">
    <property type="component" value="Chromosome 19"/>
</dbReference>
<dbReference type="InParanoid" id="A0A5F9C8I4"/>
<dbReference type="SMR" id="A0A5F9C8I4"/>
<sequence>METLTWQGDPWPLPTFCLLRGCIFPVYPVSLVVKFLSDSVSIPVTCCFGAVSRKIPIQRLEGYTRITSAHFKTKLAKEVCADPREKWVQDSMKLLDQKSLTRKP</sequence>
<dbReference type="InterPro" id="IPR036048">
    <property type="entry name" value="Interleukin_8-like_sf"/>
</dbReference>
<dbReference type="CDD" id="cd00272">
    <property type="entry name" value="Chemokine_CC"/>
    <property type="match status" value="1"/>
</dbReference>
<dbReference type="SUPFAM" id="SSF54117">
    <property type="entry name" value="Interleukin 8-like chemokines"/>
    <property type="match status" value="1"/>
</dbReference>
<dbReference type="GO" id="GO:0008009">
    <property type="term" value="F:chemokine activity"/>
    <property type="evidence" value="ECO:0007669"/>
    <property type="project" value="InterPro"/>
</dbReference>
<evidence type="ECO:0000256" key="2">
    <source>
        <dbReference type="ARBA" id="ARBA00023157"/>
    </source>
</evidence>
<proteinExistence type="predicted"/>